<dbReference type="InterPro" id="IPR034660">
    <property type="entry name" value="DinB/YfiT-like"/>
</dbReference>
<dbReference type="STRING" id="152268.A6K24_12340"/>
<dbReference type="EMBL" id="LWSG01000045">
    <property type="protein sequence ID" value="OAS82440.1"/>
    <property type="molecule type" value="Genomic_DNA"/>
</dbReference>
<evidence type="ECO:0000313" key="3">
    <source>
        <dbReference type="Proteomes" id="UP000078534"/>
    </source>
</evidence>
<evidence type="ECO:0000259" key="1">
    <source>
        <dbReference type="Pfam" id="PF12867"/>
    </source>
</evidence>
<dbReference type="AlphaFoldDB" id="A0A179SN88"/>
<name>A0A179SN88_9BACI</name>
<dbReference type="RefSeq" id="WP_066339701.1">
    <property type="nucleotide sequence ID" value="NZ_LWSG01000045.1"/>
</dbReference>
<feature type="domain" description="DinB-like" evidence="1">
    <location>
        <begin position="4"/>
        <end position="155"/>
    </location>
</feature>
<evidence type="ECO:0000313" key="2">
    <source>
        <dbReference type="EMBL" id="OAS82440.1"/>
    </source>
</evidence>
<keyword evidence="3" id="KW-1185">Reference proteome</keyword>
<dbReference type="Gene3D" id="1.20.120.450">
    <property type="entry name" value="dinb family like domain"/>
    <property type="match status" value="1"/>
</dbReference>
<comment type="caution">
    <text evidence="2">The sequence shown here is derived from an EMBL/GenBank/DDBJ whole genome shotgun (WGS) entry which is preliminary data.</text>
</comment>
<dbReference type="Proteomes" id="UP000078534">
    <property type="component" value="Unassembled WGS sequence"/>
</dbReference>
<dbReference type="InterPro" id="IPR024775">
    <property type="entry name" value="DinB-like"/>
</dbReference>
<dbReference type="SUPFAM" id="SSF109854">
    <property type="entry name" value="DinB/YfiT-like putative metalloenzymes"/>
    <property type="match status" value="1"/>
</dbReference>
<sequence>MILQLNATRKEILMAIESIPEHLFNAKKSEHTWSVGQVLEHLHKTEVEITKAISYMLSLPPQEPLADIPLAMTLDRSKKITASSTITPSSQALNKRDILDSLSKSRNHLLQLIDTIPSELDLTRIGFKHPVFDKISLKQWIEFIGYHEKRHLAQIEEIKDAITTESV</sequence>
<reference evidence="3" key="1">
    <citation type="submission" date="2016-04" db="EMBL/GenBank/DDBJ databases">
        <authorList>
            <person name="Lyu Z."/>
            <person name="Lyu W."/>
        </authorList>
    </citation>
    <scope>NUCLEOTIDE SEQUENCE [LARGE SCALE GENOMIC DNA]</scope>
    <source>
        <strain evidence="3">C44</strain>
    </source>
</reference>
<proteinExistence type="predicted"/>
<dbReference type="Pfam" id="PF12867">
    <property type="entry name" value="DinB_2"/>
    <property type="match status" value="1"/>
</dbReference>
<gene>
    <name evidence="2" type="ORF">A6K24_12340</name>
</gene>
<organism evidence="2 3">
    <name type="scientific">Metabacillus litoralis</name>
    <dbReference type="NCBI Taxonomy" id="152268"/>
    <lineage>
        <taxon>Bacteria</taxon>
        <taxon>Bacillati</taxon>
        <taxon>Bacillota</taxon>
        <taxon>Bacilli</taxon>
        <taxon>Bacillales</taxon>
        <taxon>Bacillaceae</taxon>
        <taxon>Metabacillus</taxon>
    </lineage>
</organism>
<accession>A0A179SN88</accession>
<protein>
    <recommendedName>
        <fullName evidence="1">DinB-like domain-containing protein</fullName>
    </recommendedName>
</protein>